<organism evidence="1 2">
    <name type="scientific">Sphingobacterium hungaricum</name>
    <dbReference type="NCBI Taxonomy" id="2082723"/>
    <lineage>
        <taxon>Bacteria</taxon>
        <taxon>Pseudomonadati</taxon>
        <taxon>Bacteroidota</taxon>
        <taxon>Sphingobacteriia</taxon>
        <taxon>Sphingobacteriales</taxon>
        <taxon>Sphingobacteriaceae</taxon>
        <taxon>Sphingobacterium</taxon>
    </lineage>
</organism>
<accession>A0A928UXF1</accession>
<dbReference type="Pfam" id="PF16022">
    <property type="entry name" value="DUF4783"/>
    <property type="match status" value="1"/>
</dbReference>
<sequence length="127" mass="14713">MLIVQFILFSLTGYSLGYPFQSDISAQIYQSFRAGNAKELVKSFSDNISLTINKDENYYTKFQSEVTLADFFRANNVTSVKEIQKKLSASNNSYLVYELKTSNKTFRVFIRVVESNKQYKISELRIE</sequence>
<dbReference type="Gene3D" id="3.10.450.50">
    <property type="match status" value="1"/>
</dbReference>
<dbReference type="SUPFAM" id="SSF82061">
    <property type="entry name" value="BAH domain"/>
    <property type="match status" value="1"/>
</dbReference>
<dbReference type="Proteomes" id="UP000616201">
    <property type="component" value="Unassembled WGS sequence"/>
</dbReference>
<keyword evidence="2" id="KW-1185">Reference proteome</keyword>
<evidence type="ECO:0000313" key="2">
    <source>
        <dbReference type="Proteomes" id="UP000616201"/>
    </source>
</evidence>
<dbReference type="RefSeq" id="WP_196936905.1">
    <property type="nucleotide sequence ID" value="NZ_MU158698.1"/>
</dbReference>
<gene>
    <name evidence="1" type="ORF">C4F49_15310</name>
</gene>
<protein>
    <recommendedName>
        <fullName evidence="3">DUF4783 domain-containing protein</fullName>
    </recommendedName>
</protein>
<dbReference type="EMBL" id="PRDK01000009">
    <property type="protein sequence ID" value="MBE8715051.1"/>
    <property type="molecule type" value="Genomic_DNA"/>
</dbReference>
<dbReference type="InterPro" id="IPR031977">
    <property type="entry name" value="DUF4783"/>
</dbReference>
<proteinExistence type="predicted"/>
<reference evidence="1" key="1">
    <citation type="submission" date="2018-02" db="EMBL/GenBank/DDBJ databases">
        <authorList>
            <person name="Vasarhelyi B.M."/>
            <person name="Deshmukh S."/>
            <person name="Balint B."/>
            <person name="Kukolya J."/>
        </authorList>
    </citation>
    <scope>NUCLEOTIDE SEQUENCE</scope>
    <source>
        <strain evidence="1">KB22</strain>
    </source>
</reference>
<evidence type="ECO:0008006" key="3">
    <source>
        <dbReference type="Google" id="ProtNLM"/>
    </source>
</evidence>
<name>A0A928UXF1_9SPHI</name>
<comment type="caution">
    <text evidence="1">The sequence shown here is derived from an EMBL/GenBank/DDBJ whole genome shotgun (WGS) entry which is preliminary data.</text>
</comment>
<dbReference type="AlphaFoldDB" id="A0A928UXF1"/>
<evidence type="ECO:0000313" key="1">
    <source>
        <dbReference type="EMBL" id="MBE8715051.1"/>
    </source>
</evidence>